<dbReference type="InterPro" id="IPR007969">
    <property type="entry name" value="DUF732"/>
</dbReference>
<feature type="chain" id="PRO_5038948435" description="DUF732 domain-containing protein" evidence="2">
    <location>
        <begin position="16"/>
        <end position="123"/>
    </location>
</feature>
<keyword evidence="5" id="KW-1185">Reference proteome</keyword>
<organism evidence="4 5">
    <name type="scientific">Geodermatophilus amargosae</name>
    <dbReference type="NCBI Taxonomy" id="1296565"/>
    <lineage>
        <taxon>Bacteria</taxon>
        <taxon>Bacillati</taxon>
        <taxon>Actinomycetota</taxon>
        <taxon>Actinomycetes</taxon>
        <taxon>Geodermatophilales</taxon>
        <taxon>Geodermatophilaceae</taxon>
        <taxon>Geodermatophilus</taxon>
    </lineage>
</organism>
<keyword evidence="2" id="KW-0732">Signal</keyword>
<dbReference type="Proteomes" id="UP000199546">
    <property type="component" value="Unassembled WGS sequence"/>
</dbReference>
<feature type="domain" description="DUF732" evidence="3">
    <location>
        <begin position="46"/>
        <end position="115"/>
    </location>
</feature>
<dbReference type="RefSeq" id="WP_175551702.1">
    <property type="nucleotide sequence ID" value="NZ_FPBA01000018.1"/>
</dbReference>
<name>A0A1I7C4Z7_9ACTN</name>
<reference evidence="5" key="1">
    <citation type="submission" date="2016-10" db="EMBL/GenBank/DDBJ databases">
        <authorList>
            <person name="Varghese N."/>
            <person name="Submissions S."/>
        </authorList>
    </citation>
    <scope>NUCLEOTIDE SEQUENCE [LARGE SCALE GENOMIC DNA]</scope>
    <source>
        <strain evidence="5">DSM 46136</strain>
    </source>
</reference>
<dbReference type="STRING" id="1296565.SAMN05660657_04058"/>
<evidence type="ECO:0000313" key="4">
    <source>
        <dbReference type="EMBL" id="SFT94486.1"/>
    </source>
</evidence>
<dbReference type="Pfam" id="PF05305">
    <property type="entry name" value="DUF732"/>
    <property type="match status" value="1"/>
</dbReference>
<protein>
    <recommendedName>
        <fullName evidence="3">DUF732 domain-containing protein</fullName>
    </recommendedName>
</protein>
<evidence type="ECO:0000259" key="3">
    <source>
        <dbReference type="Pfam" id="PF05305"/>
    </source>
</evidence>
<dbReference type="AlphaFoldDB" id="A0A1I7C4Z7"/>
<accession>A0A1I7C4Z7</accession>
<sequence length="123" mass="12038">MRRALACLAAAAALAGCGDEGGAAPAATATAPATTSTPPSDREAADAVFTDFVTDQGLTSHGSVEDLIALALAVCDAYDRGVAVTDVVASLEDSGFAGYEAGQVIGAATATYCPEHEDAASGT</sequence>
<feature type="signal peptide" evidence="2">
    <location>
        <begin position="1"/>
        <end position="15"/>
    </location>
</feature>
<evidence type="ECO:0000256" key="2">
    <source>
        <dbReference type="SAM" id="SignalP"/>
    </source>
</evidence>
<gene>
    <name evidence="4" type="ORF">SAMN05660657_04058</name>
</gene>
<feature type="region of interest" description="Disordered" evidence="1">
    <location>
        <begin position="20"/>
        <end position="43"/>
    </location>
</feature>
<dbReference type="PROSITE" id="PS51257">
    <property type="entry name" value="PROKAR_LIPOPROTEIN"/>
    <property type="match status" value="1"/>
</dbReference>
<feature type="compositionally biased region" description="Low complexity" evidence="1">
    <location>
        <begin position="20"/>
        <end position="39"/>
    </location>
</feature>
<evidence type="ECO:0000313" key="5">
    <source>
        <dbReference type="Proteomes" id="UP000199546"/>
    </source>
</evidence>
<proteinExistence type="predicted"/>
<dbReference type="EMBL" id="FPBA01000018">
    <property type="protein sequence ID" value="SFT94486.1"/>
    <property type="molecule type" value="Genomic_DNA"/>
</dbReference>
<evidence type="ECO:0000256" key="1">
    <source>
        <dbReference type="SAM" id="MobiDB-lite"/>
    </source>
</evidence>